<name>A0ABS7Z4T6_9SPHI</name>
<dbReference type="Gene3D" id="1.25.40.10">
    <property type="entry name" value="Tetratricopeptide repeat domain"/>
    <property type="match status" value="1"/>
</dbReference>
<dbReference type="Pfam" id="PF14903">
    <property type="entry name" value="WG_beta_rep"/>
    <property type="match status" value="2"/>
</dbReference>
<reference evidence="1" key="1">
    <citation type="submission" date="2020-10" db="EMBL/GenBank/DDBJ databases">
        <authorList>
            <person name="Lu T."/>
            <person name="Wang Q."/>
            <person name="Han X."/>
        </authorList>
    </citation>
    <scope>NUCLEOTIDE SEQUENCE</scope>
    <source>
        <strain evidence="1">WQ 366</strain>
    </source>
</reference>
<dbReference type="InterPro" id="IPR006597">
    <property type="entry name" value="Sel1-like"/>
</dbReference>
<sequence length="852" mass="100290">MAHRIYIYNIDFSTGESYPNYLGEWNYELPPLLLPLFGHNIRSKRSQLYADRKQGIELLRQFYDLLAEVYQLNSNATFTEAVHQMFTLLEELPFNTFLIEGRDVFNMNEESHSSQAKDWVLQIKENITLFEKAISTRSLDVLTDFVKSFGYESFLDALQTEWINYGLGYWNDVIYKEVYTEVFIENDLKGLKDLKNNIIVPAQYHEIYEFEFNTAIVQKDNKFGYINDRGFEIIKPIYDEAFDVFEIYGIHSDDIFSTLKVAIIVRNGAYGLINIENSLILIPTAYDNLEWLNHQYFNAKKGNSYQLIDFQNHVIINQENLEPYEHEYPNLFFKKVKGSSKRDYFSYSGVYLGSFVEDSLVALANQHYYAKQNKWQKKIVIIQPNGHLLAEDVDQILFSDNYQTLAYKKEKQWFLYDTKSEKHVATSEVISHAHFDQINHYVKDLFVLTTAVGIGMYDAKNDKWLIAPDENIKKVQHLDNEFLKITYKTGMKYWDANTHFLSPIYNHVSETYDRNRYQVLIYKEDELLVLQPDNELRTITSAEIGHLYNHANRLPTEDKTAFEQFFQKWKTKQGIDFYTLFDEDTLYQMGLNFIRENNISEAKAVYEIGASRNHAKIMTELGIMYADEENVDFYDVSKANELYKKASTLNNKDAWNNLGYHYQNGYGFEQDTQKAIEAYTQAGNLGNGLGWTNLGDLYYFGELVEKDLDIALAYYLKASKLHETNYDKLTYIYYQKDEHKKVLTYLKKDYAEAYSPIYYAIMYEEGLGGLKINIAKAISYFEKAMNIMEYPHAVKQLLFHYRKESEFENEEKFEVWLQYAEINEIEIDKVLLGIEGKQKQSLLKRLFKQKKE</sequence>
<evidence type="ECO:0000313" key="1">
    <source>
        <dbReference type="EMBL" id="MCA5005206.1"/>
    </source>
</evidence>
<gene>
    <name evidence="1" type="ORF">IPZ78_08580</name>
</gene>
<dbReference type="SMART" id="SM00671">
    <property type="entry name" value="SEL1"/>
    <property type="match status" value="4"/>
</dbReference>
<dbReference type="Proteomes" id="UP001165302">
    <property type="component" value="Unassembled WGS sequence"/>
</dbReference>
<protein>
    <submittedName>
        <fullName evidence="1">SEL1-like repeat protein</fullName>
    </submittedName>
</protein>
<dbReference type="SUPFAM" id="SSF81901">
    <property type="entry name" value="HCP-like"/>
    <property type="match status" value="1"/>
</dbReference>
<dbReference type="InterPro" id="IPR032774">
    <property type="entry name" value="WG_beta_rep"/>
</dbReference>
<dbReference type="PANTHER" id="PTHR43628">
    <property type="entry name" value="ACTIVATOR OF C KINASE PROTEIN 1-RELATED"/>
    <property type="match status" value="1"/>
</dbReference>
<dbReference type="Pfam" id="PF08238">
    <property type="entry name" value="Sel1"/>
    <property type="match status" value="4"/>
</dbReference>
<dbReference type="PANTHER" id="PTHR43628:SF1">
    <property type="entry name" value="CHITIN SYNTHASE REGULATORY FACTOR 2-RELATED"/>
    <property type="match status" value="1"/>
</dbReference>
<dbReference type="RefSeq" id="WP_225552716.1">
    <property type="nucleotide sequence ID" value="NZ_JADEYP010000013.1"/>
</dbReference>
<proteinExistence type="predicted"/>
<dbReference type="EMBL" id="JADEYP010000013">
    <property type="protein sequence ID" value="MCA5005206.1"/>
    <property type="molecule type" value="Genomic_DNA"/>
</dbReference>
<dbReference type="InterPro" id="IPR052945">
    <property type="entry name" value="Mitotic_Regulator"/>
</dbReference>
<dbReference type="InterPro" id="IPR011990">
    <property type="entry name" value="TPR-like_helical_dom_sf"/>
</dbReference>
<organism evidence="1 2">
    <name type="scientific">Sphingobacterium bovistauri</name>
    <dbReference type="NCBI Taxonomy" id="2781959"/>
    <lineage>
        <taxon>Bacteria</taxon>
        <taxon>Pseudomonadati</taxon>
        <taxon>Bacteroidota</taxon>
        <taxon>Sphingobacteriia</taxon>
        <taxon>Sphingobacteriales</taxon>
        <taxon>Sphingobacteriaceae</taxon>
        <taxon>Sphingobacterium</taxon>
    </lineage>
</organism>
<keyword evidence="2" id="KW-1185">Reference proteome</keyword>
<evidence type="ECO:0000313" key="2">
    <source>
        <dbReference type="Proteomes" id="UP001165302"/>
    </source>
</evidence>
<comment type="caution">
    <text evidence="1">The sequence shown here is derived from an EMBL/GenBank/DDBJ whole genome shotgun (WGS) entry which is preliminary data.</text>
</comment>
<accession>A0ABS7Z4T6</accession>